<evidence type="ECO:0000313" key="4">
    <source>
        <dbReference type="Proteomes" id="UP000319210"/>
    </source>
</evidence>
<accession>A0A4Y3R7I6</accession>
<gene>
    <name evidence="3" type="ORF">SCA03_52890</name>
</gene>
<evidence type="ECO:0000313" key="3">
    <source>
        <dbReference type="EMBL" id="GEB52738.1"/>
    </source>
</evidence>
<evidence type="ECO:0000256" key="1">
    <source>
        <dbReference type="ARBA" id="ARBA00010751"/>
    </source>
</evidence>
<dbReference type="InterPro" id="IPR002765">
    <property type="entry name" value="UPF0145_YbjQ-like"/>
</dbReference>
<dbReference type="InterPro" id="IPR035439">
    <property type="entry name" value="UPF0145_dom_sf"/>
</dbReference>
<name>A0A4Y3R7I6_STRCI</name>
<keyword evidence="4" id="KW-1185">Reference proteome</keyword>
<organism evidence="3 4">
    <name type="scientific">Streptomyces cacaoi</name>
    <dbReference type="NCBI Taxonomy" id="1898"/>
    <lineage>
        <taxon>Bacteria</taxon>
        <taxon>Bacillati</taxon>
        <taxon>Actinomycetota</taxon>
        <taxon>Actinomycetes</taxon>
        <taxon>Kitasatosporales</taxon>
        <taxon>Streptomycetaceae</taxon>
        <taxon>Streptomyces</taxon>
    </lineage>
</organism>
<sequence>MSTDEFGGGQTGRDDILVVTTNEVPGREVQRVIGEIFGLTVRSRNLGSQIGAGIKSVFGGELRGLTKTLAETRQQAVERLIDQARERGADAVLAMRYEVSQAEDIGTEVCAYGTAVVLGPPRG</sequence>
<dbReference type="Proteomes" id="UP000319210">
    <property type="component" value="Unassembled WGS sequence"/>
</dbReference>
<dbReference type="RefSeq" id="WP_030882999.1">
    <property type="nucleotide sequence ID" value="NZ_BJMM01000035.1"/>
</dbReference>
<dbReference type="SUPFAM" id="SSF117782">
    <property type="entry name" value="YbjQ-like"/>
    <property type="match status" value="1"/>
</dbReference>
<reference evidence="3 4" key="1">
    <citation type="submission" date="2019-06" db="EMBL/GenBank/DDBJ databases">
        <title>Whole genome shotgun sequence of Streptomyces cacaoi subsp. cacaoi NBRC 12748.</title>
        <authorList>
            <person name="Hosoyama A."/>
            <person name="Uohara A."/>
            <person name="Ohji S."/>
            <person name="Ichikawa N."/>
        </authorList>
    </citation>
    <scope>NUCLEOTIDE SEQUENCE [LARGE SCALE GENOMIC DNA]</scope>
    <source>
        <strain evidence="3 4">NBRC 12748</strain>
    </source>
</reference>
<dbReference type="Pfam" id="PF01906">
    <property type="entry name" value="YbjQ_1"/>
    <property type="match status" value="1"/>
</dbReference>
<dbReference type="HAMAP" id="MF_00338">
    <property type="entry name" value="UPF0145"/>
    <property type="match status" value="1"/>
</dbReference>
<dbReference type="Gene3D" id="3.30.110.70">
    <property type="entry name" value="Hypothetical protein apc22750. Chain B"/>
    <property type="match status" value="1"/>
</dbReference>
<evidence type="ECO:0000256" key="2">
    <source>
        <dbReference type="HAMAP-Rule" id="MF_00338"/>
    </source>
</evidence>
<dbReference type="PANTHER" id="PTHR34068:SF2">
    <property type="entry name" value="UPF0145 PROTEIN SCO3412"/>
    <property type="match status" value="1"/>
</dbReference>
<protein>
    <recommendedName>
        <fullName evidence="2">UPF0145 protein SCA03_52890</fullName>
    </recommendedName>
</protein>
<dbReference type="OrthoDB" id="9796448at2"/>
<comment type="similarity">
    <text evidence="1 2">Belongs to the UPF0145 family.</text>
</comment>
<comment type="caution">
    <text evidence="3">The sequence shown here is derived from an EMBL/GenBank/DDBJ whole genome shotgun (WGS) entry which is preliminary data.</text>
</comment>
<proteinExistence type="inferred from homology"/>
<dbReference type="AlphaFoldDB" id="A0A4Y3R7I6"/>
<dbReference type="PANTHER" id="PTHR34068">
    <property type="entry name" value="UPF0145 PROTEIN YBJQ"/>
    <property type="match status" value="1"/>
</dbReference>
<dbReference type="EMBL" id="BJMM01000035">
    <property type="protein sequence ID" value="GEB52738.1"/>
    <property type="molecule type" value="Genomic_DNA"/>
</dbReference>